<protein>
    <recommendedName>
        <fullName evidence="2">endopeptidase La</fullName>
        <ecNumber evidence="2">3.4.21.53</ecNumber>
    </recommendedName>
</protein>
<dbReference type="Gene3D" id="3.30.230.10">
    <property type="match status" value="1"/>
</dbReference>
<dbReference type="PATRIC" id="fig|1429438.4.peg.4826"/>
<dbReference type="InterPro" id="IPR041699">
    <property type="entry name" value="AAA_32"/>
</dbReference>
<dbReference type="EMBL" id="AZHW01000743">
    <property type="protein sequence ID" value="ETW96785.1"/>
    <property type="molecule type" value="Genomic_DNA"/>
</dbReference>
<organism evidence="4 5">
    <name type="scientific">Entotheonella factor</name>
    <dbReference type="NCBI Taxonomy" id="1429438"/>
    <lineage>
        <taxon>Bacteria</taxon>
        <taxon>Pseudomonadati</taxon>
        <taxon>Nitrospinota/Tectimicrobiota group</taxon>
        <taxon>Candidatus Tectimicrobiota</taxon>
        <taxon>Candidatus Entotheonellia</taxon>
        <taxon>Candidatus Entotheonellales</taxon>
        <taxon>Candidatus Entotheonellaceae</taxon>
        <taxon>Candidatus Entotheonella</taxon>
    </lineage>
</organism>
<dbReference type="Proteomes" id="UP000019141">
    <property type="component" value="Unassembled WGS sequence"/>
</dbReference>
<evidence type="ECO:0000313" key="4">
    <source>
        <dbReference type="EMBL" id="ETW96785.1"/>
    </source>
</evidence>
<dbReference type="InterPro" id="IPR008269">
    <property type="entry name" value="Lon_proteolytic"/>
</dbReference>
<dbReference type="PANTHER" id="PTHR10046">
    <property type="entry name" value="ATP DEPENDENT LON PROTEASE FAMILY MEMBER"/>
    <property type="match status" value="1"/>
</dbReference>
<dbReference type="GO" id="GO:0004176">
    <property type="term" value="F:ATP-dependent peptidase activity"/>
    <property type="evidence" value="ECO:0007669"/>
    <property type="project" value="UniProtKB-UniRule"/>
</dbReference>
<comment type="caution">
    <text evidence="4">The sequence shown here is derived from an EMBL/GenBank/DDBJ whole genome shotgun (WGS) entry which is preliminary data.</text>
</comment>
<dbReference type="InterPro" id="IPR020568">
    <property type="entry name" value="Ribosomal_Su5_D2-typ_SF"/>
</dbReference>
<dbReference type="GO" id="GO:0006508">
    <property type="term" value="P:proteolysis"/>
    <property type="evidence" value="ECO:0007669"/>
    <property type="project" value="UniProtKB-KW"/>
</dbReference>
<proteinExistence type="inferred from homology"/>
<dbReference type="GO" id="GO:0004252">
    <property type="term" value="F:serine-type endopeptidase activity"/>
    <property type="evidence" value="ECO:0007669"/>
    <property type="project" value="UniProtKB-UniRule"/>
</dbReference>
<dbReference type="GO" id="GO:0005524">
    <property type="term" value="F:ATP binding"/>
    <property type="evidence" value="ECO:0007669"/>
    <property type="project" value="InterPro"/>
</dbReference>
<dbReference type="PROSITE" id="PS51786">
    <property type="entry name" value="LON_PROTEOLYTIC"/>
    <property type="match status" value="1"/>
</dbReference>
<dbReference type="Gene3D" id="3.40.50.300">
    <property type="entry name" value="P-loop containing nucleotide triphosphate hydrolases"/>
    <property type="match status" value="1"/>
</dbReference>
<dbReference type="AlphaFoldDB" id="W4LGH0"/>
<dbReference type="EC" id="3.4.21.53" evidence="2"/>
<dbReference type="Pfam" id="PF20436">
    <property type="entry name" value="LonB_AAA-LID"/>
    <property type="match status" value="1"/>
</dbReference>
<evidence type="ECO:0000256" key="1">
    <source>
        <dbReference type="ARBA" id="ARBA00022670"/>
    </source>
</evidence>
<dbReference type="InterPro" id="IPR027417">
    <property type="entry name" value="P-loop_NTPase"/>
</dbReference>
<keyword evidence="2" id="KW-0378">Hydrolase</keyword>
<dbReference type="SUPFAM" id="SSF54211">
    <property type="entry name" value="Ribosomal protein S5 domain 2-like"/>
    <property type="match status" value="1"/>
</dbReference>
<evidence type="ECO:0000256" key="2">
    <source>
        <dbReference type="PROSITE-ProRule" id="PRU01122"/>
    </source>
</evidence>
<feature type="active site" evidence="2">
    <location>
        <position position="379"/>
    </location>
</feature>
<dbReference type="Pfam" id="PF13654">
    <property type="entry name" value="AAA_32"/>
    <property type="match status" value="1"/>
</dbReference>
<dbReference type="InterPro" id="IPR027065">
    <property type="entry name" value="Lon_Prtase"/>
</dbReference>
<evidence type="ECO:0000259" key="3">
    <source>
        <dbReference type="PROSITE" id="PS51786"/>
    </source>
</evidence>
<dbReference type="Gene3D" id="1.10.8.60">
    <property type="match status" value="1"/>
</dbReference>
<feature type="domain" description="Lon proteolytic" evidence="3">
    <location>
        <begin position="289"/>
        <end position="484"/>
    </location>
</feature>
<accession>W4LGH0</accession>
<sequence>MQQFINEITADIIDNRLRPNTEPPDPCQIYGVNIVLEHTDFTHRPVVEENTPTVANLLGSVEPQWNESGQPSSDYRGVHAGALLRADKGYLILNVHDLLSEPGAWRVMMRTLRTGRLEMVPPEGNGMRPAIVIQPEPIEVTVRVILIGDAPTYYRLDQLDPDFRELFKVLADLDSELDRSVESVQQYAVFIANLSNTESILPFHRTAVAALADHGARIAARAGKITARFGRVADIAREASFIASQAQVEWVRDEHVKQAVIRTKERASLPSRRFQQMIGSGTIMIETQGAVVGQINGLAIMHSGQLTYGFPSRITATIGPGSAGLINIEGQAQMSGSIHTKGFHILGGLLRHLLQTTHPLAFSGSIAFEQSYGGIDGDSASGAEICCLLSALTGIPLKQSLSMTGAIDQLGHLEAIGGVNEKIEGFFDVCNYFGLTGNQGVIIPQSNAGDLMLREDVVEAAARGAFHIYAVETIHEALEILTGVTAGERVDGAYPEDTVLGKAVARADEFWRRTLRSPKQLTAVEDMADDEIMLHPEPEH</sequence>
<dbReference type="GO" id="GO:0030163">
    <property type="term" value="P:protein catabolic process"/>
    <property type="evidence" value="ECO:0007669"/>
    <property type="project" value="InterPro"/>
</dbReference>
<feature type="active site" evidence="2">
    <location>
        <position position="422"/>
    </location>
</feature>
<comment type="catalytic activity">
    <reaction evidence="2">
        <text>Hydrolysis of proteins in presence of ATP.</text>
        <dbReference type="EC" id="3.4.21.53"/>
    </reaction>
</comment>
<dbReference type="InterPro" id="IPR014721">
    <property type="entry name" value="Ribsml_uS5_D2-typ_fold_subgr"/>
</dbReference>
<keyword evidence="5" id="KW-1185">Reference proteome</keyword>
<gene>
    <name evidence="4" type="ORF">ETSY1_25225</name>
</gene>
<dbReference type="Pfam" id="PF05362">
    <property type="entry name" value="Lon_C"/>
    <property type="match status" value="1"/>
</dbReference>
<reference evidence="4 5" key="1">
    <citation type="journal article" date="2014" name="Nature">
        <title>An environmental bacterial taxon with a large and distinct metabolic repertoire.</title>
        <authorList>
            <person name="Wilson M.C."/>
            <person name="Mori T."/>
            <person name="Ruckert C."/>
            <person name="Uria A.R."/>
            <person name="Helf M.J."/>
            <person name="Takada K."/>
            <person name="Gernert C."/>
            <person name="Steffens U.A."/>
            <person name="Heycke N."/>
            <person name="Schmitt S."/>
            <person name="Rinke C."/>
            <person name="Helfrich E.J."/>
            <person name="Brachmann A.O."/>
            <person name="Gurgui C."/>
            <person name="Wakimoto T."/>
            <person name="Kracht M."/>
            <person name="Crusemann M."/>
            <person name="Hentschel U."/>
            <person name="Abe I."/>
            <person name="Matsunaga S."/>
            <person name="Kalinowski J."/>
            <person name="Takeyama H."/>
            <person name="Piel J."/>
        </authorList>
    </citation>
    <scope>NUCLEOTIDE SEQUENCE [LARGE SCALE GENOMIC DNA]</scope>
    <source>
        <strain evidence="5">TSY1</strain>
    </source>
</reference>
<keyword evidence="1 2" id="KW-0645">Protease</keyword>
<name>W4LGH0_ENTF1</name>
<dbReference type="PRINTS" id="PR00830">
    <property type="entry name" value="ENDOLAPTASE"/>
</dbReference>
<dbReference type="HOGENOM" id="CLU_014785_2_0_7"/>
<dbReference type="InterPro" id="IPR046843">
    <property type="entry name" value="LonB_AAA-LID"/>
</dbReference>
<evidence type="ECO:0000313" key="5">
    <source>
        <dbReference type="Proteomes" id="UP000019141"/>
    </source>
</evidence>
<comment type="similarity">
    <text evidence="2">Belongs to the peptidase S16 family.</text>
</comment>
<keyword evidence="2" id="KW-0720">Serine protease</keyword>